<dbReference type="InterPro" id="IPR002938">
    <property type="entry name" value="FAD-bd"/>
</dbReference>
<evidence type="ECO:0000313" key="6">
    <source>
        <dbReference type="Proteomes" id="UP001595457"/>
    </source>
</evidence>
<evidence type="ECO:0000256" key="1">
    <source>
        <dbReference type="ARBA" id="ARBA00001974"/>
    </source>
</evidence>
<dbReference type="Proteomes" id="UP001595457">
    <property type="component" value="Unassembled WGS sequence"/>
</dbReference>
<dbReference type="RefSeq" id="WP_377814791.1">
    <property type="nucleotide sequence ID" value="NZ_JBHRSJ010000027.1"/>
</dbReference>
<evidence type="ECO:0000313" key="5">
    <source>
        <dbReference type="EMBL" id="MFC2973111.1"/>
    </source>
</evidence>
<dbReference type="InterPro" id="IPR050641">
    <property type="entry name" value="RIFMO-like"/>
</dbReference>
<feature type="domain" description="FAD-binding" evidence="4">
    <location>
        <begin position="236"/>
        <end position="301"/>
    </location>
</feature>
<evidence type="ECO:0000256" key="2">
    <source>
        <dbReference type="ARBA" id="ARBA00022630"/>
    </source>
</evidence>
<dbReference type="Gene3D" id="3.50.50.60">
    <property type="entry name" value="FAD/NAD(P)-binding domain"/>
    <property type="match status" value="2"/>
</dbReference>
<dbReference type="PANTHER" id="PTHR43004">
    <property type="entry name" value="TRK SYSTEM POTASSIUM UPTAKE PROTEIN"/>
    <property type="match status" value="1"/>
</dbReference>
<evidence type="ECO:0000259" key="4">
    <source>
        <dbReference type="Pfam" id="PF01494"/>
    </source>
</evidence>
<dbReference type="SUPFAM" id="SSF51905">
    <property type="entry name" value="FAD/NAD(P)-binding domain"/>
    <property type="match status" value="1"/>
</dbReference>
<keyword evidence="3" id="KW-0274">FAD</keyword>
<protein>
    <submittedName>
        <fullName evidence="5">FAD-dependent oxidoreductase</fullName>
    </submittedName>
</protein>
<keyword evidence="2" id="KW-0285">Flavoprotein</keyword>
<accession>A0ABV7AV24</accession>
<sequence>MGSQLGQKPRILVVGGGASGLALALSCAHRGVLVRIIEKRPSRSLIQKATGIAQGSWHQLARFGVSEKIISAALPMRHFVFHDDDHLVANVPVPFIQGKPPAYLYPQGSLEIAMEQALSAYGVLVEYGVAFSAVEQTDEVARISLSLANGNSEVVEVDWLVGADGIHSNVRSSVGIPFVGKDYRENWSVAEISTQQWPDNVQAQLFLRSNGVGLFLSQPSSGVIQGILNGVGVASAMRERFPDAELHYERGFRVSLRRVPTPRSGRVWVIGDAAHVQSPVGGQGLNLAIWDGVTLGKALLEGDNSVEQRLARRARRVLLFTDFDYRMLATRSNAIRFFRNQYWSLASSHPWLARWFFKIISGI</sequence>
<evidence type="ECO:0000256" key="3">
    <source>
        <dbReference type="ARBA" id="ARBA00022827"/>
    </source>
</evidence>
<dbReference type="InterPro" id="IPR036188">
    <property type="entry name" value="FAD/NAD-bd_sf"/>
</dbReference>
<gene>
    <name evidence="5" type="ORF">ACFOJE_12920</name>
</gene>
<comment type="cofactor">
    <cofactor evidence="1">
        <name>FAD</name>
        <dbReference type="ChEBI" id="CHEBI:57692"/>
    </cofactor>
</comment>
<dbReference type="EMBL" id="JBHRSJ010000027">
    <property type="protein sequence ID" value="MFC2973111.1"/>
    <property type="molecule type" value="Genomic_DNA"/>
</dbReference>
<dbReference type="PRINTS" id="PR00420">
    <property type="entry name" value="RNGMNOXGNASE"/>
</dbReference>
<dbReference type="PANTHER" id="PTHR43004:SF19">
    <property type="entry name" value="BINDING MONOOXYGENASE, PUTATIVE (JCVI)-RELATED"/>
    <property type="match status" value="1"/>
</dbReference>
<reference evidence="6" key="1">
    <citation type="journal article" date="2019" name="Int. J. Syst. Evol. Microbiol.">
        <title>The Global Catalogue of Microorganisms (GCM) 10K type strain sequencing project: providing services to taxonomists for standard genome sequencing and annotation.</title>
        <authorList>
            <consortium name="The Broad Institute Genomics Platform"/>
            <consortium name="The Broad Institute Genome Sequencing Center for Infectious Disease"/>
            <person name="Wu L."/>
            <person name="Ma J."/>
        </authorList>
    </citation>
    <scope>NUCLEOTIDE SEQUENCE [LARGE SCALE GENOMIC DNA]</scope>
    <source>
        <strain evidence="6">KCTC 62195</strain>
    </source>
</reference>
<keyword evidence="6" id="KW-1185">Reference proteome</keyword>
<feature type="domain" description="FAD-binding" evidence="4">
    <location>
        <begin position="11"/>
        <end position="199"/>
    </location>
</feature>
<proteinExistence type="predicted"/>
<organism evidence="5 6">
    <name type="scientific">Azotobacter bryophylli</name>
    <dbReference type="NCBI Taxonomy" id="1986537"/>
    <lineage>
        <taxon>Bacteria</taxon>
        <taxon>Pseudomonadati</taxon>
        <taxon>Pseudomonadota</taxon>
        <taxon>Gammaproteobacteria</taxon>
        <taxon>Pseudomonadales</taxon>
        <taxon>Pseudomonadaceae</taxon>
        <taxon>Azotobacter</taxon>
    </lineage>
</organism>
<name>A0ABV7AV24_9GAMM</name>
<dbReference type="Pfam" id="PF01494">
    <property type="entry name" value="FAD_binding_3"/>
    <property type="match status" value="2"/>
</dbReference>
<comment type="caution">
    <text evidence="5">The sequence shown here is derived from an EMBL/GenBank/DDBJ whole genome shotgun (WGS) entry which is preliminary data.</text>
</comment>